<gene>
    <name evidence="2" type="ORF">SUGI_1488640</name>
</gene>
<dbReference type="GO" id="GO:0000132">
    <property type="term" value="P:establishment of mitotic spindle orientation"/>
    <property type="evidence" value="ECO:0007669"/>
    <property type="project" value="TreeGrafter"/>
</dbReference>
<comment type="caution">
    <text evidence="2">The sequence shown here is derived from an EMBL/GenBank/DDBJ whole genome shotgun (WGS) entry which is preliminary data.</text>
</comment>
<feature type="compositionally biased region" description="Polar residues" evidence="1">
    <location>
        <begin position="554"/>
        <end position="584"/>
    </location>
</feature>
<reference evidence="2" key="1">
    <citation type="submission" date="2022-12" db="EMBL/GenBank/DDBJ databases">
        <title>Chromosome-Level Genome Assembly of Japanese Cedar (Cryptomeriajaponica D. Don).</title>
        <authorList>
            <person name="Fujino T."/>
            <person name="Yamaguchi K."/>
            <person name="Yokoyama T."/>
            <person name="Hamanaka T."/>
            <person name="Harazono Y."/>
            <person name="Kamada H."/>
            <person name="Kobayashi W."/>
            <person name="Ujino-Ihara T."/>
            <person name="Uchiyama K."/>
            <person name="Matsumoto A."/>
            <person name="Izuno A."/>
            <person name="Tsumura Y."/>
            <person name="Toyoda A."/>
            <person name="Shigenobu S."/>
            <person name="Moriguchi Y."/>
            <person name="Ueno S."/>
            <person name="Kasahara M."/>
        </authorList>
    </citation>
    <scope>NUCLEOTIDE SEQUENCE</scope>
</reference>
<feature type="region of interest" description="Disordered" evidence="1">
    <location>
        <begin position="492"/>
        <end position="611"/>
    </location>
</feature>
<dbReference type="EMBL" id="BSEH01000652">
    <property type="protein sequence ID" value="GLJ59022.1"/>
    <property type="molecule type" value="Genomic_DNA"/>
</dbReference>
<feature type="compositionally biased region" description="Polar residues" evidence="1">
    <location>
        <begin position="829"/>
        <end position="866"/>
    </location>
</feature>
<dbReference type="AlphaFoldDB" id="A0AAD3NVP9"/>
<dbReference type="PANTHER" id="PTHR21437:SF1">
    <property type="entry name" value="WIDE AWAKE"/>
    <property type="match status" value="1"/>
</dbReference>
<name>A0AAD3NVP9_CRYJA</name>
<proteinExistence type="predicted"/>
<feature type="region of interest" description="Disordered" evidence="1">
    <location>
        <begin position="829"/>
        <end position="906"/>
    </location>
</feature>
<dbReference type="Proteomes" id="UP001234787">
    <property type="component" value="Unassembled WGS sequence"/>
</dbReference>
<feature type="region of interest" description="Disordered" evidence="1">
    <location>
        <begin position="124"/>
        <end position="157"/>
    </location>
</feature>
<dbReference type="PANTHER" id="PTHR21437">
    <property type="entry name" value="WIDE AWAKE"/>
    <property type="match status" value="1"/>
</dbReference>
<evidence type="ECO:0000313" key="3">
    <source>
        <dbReference type="Proteomes" id="UP001234787"/>
    </source>
</evidence>
<organism evidence="2 3">
    <name type="scientific">Cryptomeria japonica</name>
    <name type="common">Japanese cedar</name>
    <name type="synonym">Cupressus japonica</name>
    <dbReference type="NCBI Taxonomy" id="3369"/>
    <lineage>
        <taxon>Eukaryota</taxon>
        <taxon>Viridiplantae</taxon>
        <taxon>Streptophyta</taxon>
        <taxon>Embryophyta</taxon>
        <taxon>Tracheophyta</taxon>
        <taxon>Spermatophyta</taxon>
        <taxon>Pinopsida</taxon>
        <taxon>Pinidae</taxon>
        <taxon>Conifers II</taxon>
        <taxon>Cupressales</taxon>
        <taxon>Cupressaceae</taxon>
        <taxon>Cryptomeria</taxon>
    </lineage>
</organism>
<sequence length="906" mass="99498">MVQIGFQRRDTLSSGRSRAKSVSPGLMLASNADSTKGQPFREKSHLRHHDGLSASSKNLQAADGEQQLERLSKRGLPRAIDNGATSAVTGTHSYSDLGAAVQCDNNSSPGERSPKSDTLLIREGAGSDTVSDPNLMNSLRDEGRLSGLSASRNSSPVSQKSACCLTTLNFSNDNADMAESEADNKNCESNHDDNKQRGSLQSFEMSTTKGQNLAIAASRLATTTTATASTTVKRDRNRSSTAASRLTVNSALSSSVHHQLPEETFVRLVGSAAHRLLAELKSQLPTIYDEQTDELLSIVQSLNDDDNNRIYHLELIELSSQVTFILLIPSAENVCPVTSHEKSNILANNLEYMLLPLQIFETIHISTYEPDLLGKYSRLSAILETDLIVAQHDYRQAFSSNELKSTKHRVSRLQDMVSIADEFWRQLRWIVDVVSFARDKSVVAASGGIKLGTIRRHFELSPSCSYEHSNNWMSGQGFKKSAAAAAVASTEPIGGGVLPPGQVSRVQEEQTARSGREIKRTTSARESCDIAMTGSRTADETNRRHQPLAKAESSRQTTALIGSSKPTTATTTSQLASVGRQQSSQRRHSDDEHQSNSRASNAYQAPGSGKGAMIEQQIKPIISSTLSKYCRSEFDNHDHDIDIDAAGEDDDDTELQKADMIRCTIHRRNNNNNESNQTERAPDATITNDCPQIMTYNLNDRNPEESVLDIRLRDASEDEESIYAYHISLKDATRAAVERKNSQHSNRAVAGEELIPASQIPIAAMSTVRTTTRTNNDDNVSQPTTLPVDWCDMLELKHRIAQEKRFKVIETGESSAREVGQREPSNLLMAQQQQCAEQTTKAPSESKRSSLGNYTQLDGNSQSSTWLPDVAIITTGDAQSDQGDKKNPKKEEKKTSEIDKSFSKRL</sequence>
<protein>
    <submittedName>
        <fullName evidence="2">Uncharacterized protein</fullName>
    </submittedName>
</protein>
<dbReference type="InterPro" id="IPR039269">
    <property type="entry name" value="ANKFN1"/>
</dbReference>
<dbReference type="GO" id="GO:0005819">
    <property type="term" value="C:spindle"/>
    <property type="evidence" value="ECO:0007669"/>
    <property type="project" value="TreeGrafter"/>
</dbReference>
<evidence type="ECO:0000256" key="1">
    <source>
        <dbReference type="SAM" id="MobiDB-lite"/>
    </source>
</evidence>
<accession>A0AAD3NVP9</accession>
<feature type="compositionally biased region" description="Basic and acidic residues" evidence="1">
    <location>
        <begin position="506"/>
        <end position="520"/>
    </location>
</feature>
<keyword evidence="3" id="KW-1185">Reference proteome</keyword>
<feature type="compositionally biased region" description="Polar residues" evidence="1">
    <location>
        <begin position="128"/>
        <end position="137"/>
    </location>
</feature>
<evidence type="ECO:0000313" key="2">
    <source>
        <dbReference type="EMBL" id="GLJ59022.1"/>
    </source>
</evidence>
<feature type="compositionally biased region" description="Basic and acidic residues" evidence="1">
    <location>
        <begin position="882"/>
        <end position="906"/>
    </location>
</feature>
<feature type="region of interest" description="Disordered" evidence="1">
    <location>
        <begin position="1"/>
        <end position="42"/>
    </location>
</feature>
<dbReference type="GO" id="GO:0061172">
    <property type="term" value="P:regulation of establishment of bipolar cell polarity"/>
    <property type="evidence" value="ECO:0007669"/>
    <property type="project" value="TreeGrafter"/>
</dbReference>
<feature type="region of interest" description="Disordered" evidence="1">
    <location>
        <begin position="226"/>
        <end position="246"/>
    </location>
</feature>
<feature type="compositionally biased region" description="Polar residues" evidence="1">
    <location>
        <begin position="148"/>
        <end position="157"/>
    </location>
</feature>